<dbReference type="RefSeq" id="WP_141004941.1">
    <property type="nucleotide sequence ID" value="NZ_BAAAOR010000007.1"/>
</dbReference>
<comment type="caution">
    <text evidence="3">The sequence shown here is derived from an EMBL/GenBank/DDBJ whole genome shotgun (WGS) entry which is preliminary data.</text>
</comment>
<feature type="region of interest" description="Disordered" evidence="1">
    <location>
        <begin position="250"/>
        <end position="278"/>
    </location>
</feature>
<gene>
    <name evidence="3" type="ORF">GCM10009788_10130</name>
</gene>
<proteinExistence type="predicted"/>
<keyword evidence="4" id="KW-1185">Reference proteome</keyword>
<keyword evidence="2" id="KW-0472">Membrane</keyword>
<accession>A0ABN1ZZA4</accession>
<dbReference type="Proteomes" id="UP001500842">
    <property type="component" value="Unassembled WGS sequence"/>
</dbReference>
<name>A0ABN1ZZA4_9ACTN</name>
<sequence length="523" mass="54580">MSDNYWTDRRQDKRIEEAEAQLASERRARNRLAEQMRAHQGNTQAQLDRLTRAFVALVEHEDIRSELGQYADAAACRRYAHEVVSTVVATGGATVRGSVEPADVPGYWLVPAARGVAAGARGETDGSTLLEEAAQRDPGRTALFLTLLGALTRDPRWTPGQTAGVLPDAVTVTQAQREVWLAVADDRLPAGLADALADALGRQVTATGSAGPDEVAAWLEARAGGSPRDLAAERAVAQLEVLHQVLTAGAAAPSEPATGATATAAGDAEGTTEPEDPLTDCLRSLVDEGSPGEADILDRMATVRADMGFLDERLASGAPGWNTPAGDVLSLLLHDLAEPVGSGRYAVARRALAPVLRGLGDELAQQAAVAPPETQTVEVVGEVLTVSRDGAASDWQQRVVAGFDRRNPLDRRMLPAGLALLGLGAVSCVLGLVSGGFVLLGVLLLCAGGGLAGAAMLKQRELTRLRAATVESTDRKIGQQAASVRDHGERSTAAATRAYELHRSVSDLLGAAGPVGAAHHPNS</sequence>
<evidence type="ECO:0000313" key="4">
    <source>
        <dbReference type="Proteomes" id="UP001500842"/>
    </source>
</evidence>
<feature type="transmembrane region" description="Helical" evidence="2">
    <location>
        <begin position="438"/>
        <end position="457"/>
    </location>
</feature>
<keyword evidence="2" id="KW-1133">Transmembrane helix</keyword>
<reference evidence="3 4" key="1">
    <citation type="journal article" date="2019" name="Int. J. Syst. Evol. Microbiol.">
        <title>The Global Catalogue of Microorganisms (GCM) 10K type strain sequencing project: providing services to taxonomists for standard genome sequencing and annotation.</title>
        <authorList>
            <consortium name="The Broad Institute Genomics Platform"/>
            <consortium name="The Broad Institute Genome Sequencing Center for Infectious Disease"/>
            <person name="Wu L."/>
            <person name="Ma J."/>
        </authorList>
    </citation>
    <scope>NUCLEOTIDE SEQUENCE [LARGE SCALE GENOMIC DNA]</scope>
    <source>
        <strain evidence="3 4">JCM 14942</strain>
    </source>
</reference>
<keyword evidence="2" id="KW-0812">Transmembrane</keyword>
<organism evidence="3 4">
    <name type="scientific">Nocardioides humi</name>
    <dbReference type="NCBI Taxonomy" id="449461"/>
    <lineage>
        <taxon>Bacteria</taxon>
        <taxon>Bacillati</taxon>
        <taxon>Actinomycetota</taxon>
        <taxon>Actinomycetes</taxon>
        <taxon>Propionibacteriales</taxon>
        <taxon>Nocardioidaceae</taxon>
        <taxon>Nocardioides</taxon>
    </lineage>
</organism>
<feature type="transmembrane region" description="Helical" evidence="2">
    <location>
        <begin position="413"/>
        <end position="432"/>
    </location>
</feature>
<evidence type="ECO:0000256" key="1">
    <source>
        <dbReference type="SAM" id="MobiDB-lite"/>
    </source>
</evidence>
<evidence type="ECO:0000256" key="2">
    <source>
        <dbReference type="SAM" id="Phobius"/>
    </source>
</evidence>
<protein>
    <submittedName>
        <fullName evidence="3">Uncharacterized protein</fullName>
    </submittedName>
</protein>
<evidence type="ECO:0000313" key="3">
    <source>
        <dbReference type="EMBL" id="GAA1507997.1"/>
    </source>
</evidence>
<dbReference type="EMBL" id="BAAAOR010000007">
    <property type="protein sequence ID" value="GAA1507997.1"/>
    <property type="molecule type" value="Genomic_DNA"/>
</dbReference>
<feature type="compositionally biased region" description="Low complexity" evidence="1">
    <location>
        <begin position="250"/>
        <end position="269"/>
    </location>
</feature>